<keyword evidence="2" id="KW-0560">Oxidoreductase</keyword>
<dbReference type="GO" id="GO:0016491">
    <property type="term" value="F:oxidoreductase activity"/>
    <property type="evidence" value="ECO:0007669"/>
    <property type="project" value="UniProtKB-KW"/>
</dbReference>
<evidence type="ECO:0000256" key="3">
    <source>
        <dbReference type="ARBA" id="ARBA00023052"/>
    </source>
</evidence>
<dbReference type="EMBL" id="SGWX01000001">
    <property type="protein sequence ID" value="RZS62451.1"/>
    <property type="molecule type" value="Genomic_DNA"/>
</dbReference>
<evidence type="ECO:0000256" key="1">
    <source>
        <dbReference type="ARBA" id="ARBA00001964"/>
    </source>
</evidence>
<accession>A0A4Q7M4X8</accession>
<dbReference type="SMART" id="SM00861">
    <property type="entry name" value="Transket_pyr"/>
    <property type="match status" value="1"/>
</dbReference>
<dbReference type="PANTHER" id="PTHR43257:SF2">
    <property type="entry name" value="PYRUVATE DEHYDROGENASE E1 COMPONENT SUBUNIT BETA"/>
    <property type="match status" value="1"/>
</dbReference>
<dbReference type="AlphaFoldDB" id="A0A4Q7M4X8"/>
<evidence type="ECO:0000256" key="2">
    <source>
        <dbReference type="ARBA" id="ARBA00023002"/>
    </source>
</evidence>
<dbReference type="Gene3D" id="3.40.50.920">
    <property type="match status" value="1"/>
</dbReference>
<dbReference type="CDD" id="cd07036">
    <property type="entry name" value="TPP_PYR_E1-PDHc-beta_like"/>
    <property type="match status" value="1"/>
</dbReference>
<sequence length="360" mass="37458">MTAQALEPTTAAPAAPAAATTTAPAPAAPPAPSGVATLTFAKAITLGLRAALADDDKALIMGEDVGRLGGVFRVTDGLQAEFGEHRVVDTPLAESGIVGTAIGLALRGYRPVCEIQFDGFVFPAFDQITTQLSKMHYRSRGRLRVPVVIRIPFGGGIGAVEHHSESPEALFAHTAGLRVVSPSTPQDAYDMIRAAVASPDPVIFFEPKGRYWSKGEVDLDAAPAAGILDTARVARPGTDVTIVAYGPTVATALKAADALAGEGTAAEVVDLRAISPLDVPAVVASVRRTGHCVVVHEAPSAHGVGAEVAARVTEEAFHHLEAPVIRVGGFHAPYPVAKLEHDYLPSVERVLDAVDRSLAY</sequence>
<dbReference type="Proteomes" id="UP000293852">
    <property type="component" value="Unassembled WGS sequence"/>
</dbReference>
<comment type="caution">
    <text evidence="6">The sequence shown here is derived from an EMBL/GenBank/DDBJ whole genome shotgun (WGS) entry which is preliminary data.</text>
</comment>
<dbReference type="InterPro" id="IPR009014">
    <property type="entry name" value="Transketo_C/PFOR_II"/>
</dbReference>
<dbReference type="SUPFAM" id="SSF52922">
    <property type="entry name" value="TK C-terminal domain-like"/>
    <property type="match status" value="1"/>
</dbReference>
<protein>
    <submittedName>
        <fullName evidence="6">Pyruvate dehydrogenase E1 component beta subunit</fullName>
    </submittedName>
</protein>
<evidence type="ECO:0000313" key="7">
    <source>
        <dbReference type="Proteomes" id="UP000293852"/>
    </source>
</evidence>
<dbReference type="PANTHER" id="PTHR43257">
    <property type="entry name" value="PYRUVATE DEHYDROGENASE E1 COMPONENT BETA SUBUNIT"/>
    <property type="match status" value="1"/>
</dbReference>
<name>A0A4Q7M4X8_9MICO</name>
<organism evidence="6 7">
    <name type="scientific">Xylanimonas ulmi</name>
    <dbReference type="NCBI Taxonomy" id="228973"/>
    <lineage>
        <taxon>Bacteria</taxon>
        <taxon>Bacillati</taxon>
        <taxon>Actinomycetota</taxon>
        <taxon>Actinomycetes</taxon>
        <taxon>Micrococcales</taxon>
        <taxon>Promicromonosporaceae</taxon>
        <taxon>Xylanimonas</taxon>
    </lineage>
</organism>
<evidence type="ECO:0000256" key="4">
    <source>
        <dbReference type="SAM" id="MobiDB-lite"/>
    </source>
</evidence>
<dbReference type="GO" id="GO:0000287">
    <property type="term" value="F:magnesium ion binding"/>
    <property type="evidence" value="ECO:0007669"/>
    <property type="project" value="UniProtKB-ARBA"/>
</dbReference>
<dbReference type="Gene3D" id="3.40.50.970">
    <property type="match status" value="1"/>
</dbReference>
<comment type="cofactor">
    <cofactor evidence="1">
        <name>thiamine diphosphate</name>
        <dbReference type="ChEBI" id="CHEBI:58937"/>
    </cofactor>
</comment>
<gene>
    <name evidence="6" type="ORF">EV386_2784</name>
</gene>
<dbReference type="SUPFAM" id="SSF52518">
    <property type="entry name" value="Thiamin diphosphate-binding fold (THDP-binding)"/>
    <property type="match status" value="1"/>
</dbReference>
<proteinExistence type="predicted"/>
<evidence type="ECO:0000259" key="5">
    <source>
        <dbReference type="SMART" id="SM00861"/>
    </source>
</evidence>
<feature type="compositionally biased region" description="Low complexity" evidence="4">
    <location>
        <begin position="8"/>
        <end position="25"/>
    </location>
</feature>
<reference evidence="6 7" key="1">
    <citation type="submission" date="2019-02" db="EMBL/GenBank/DDBJ databases">
        <title>Sequencing the genomes of 1000 actinobacteria strains.</title>
        <authorList>
            <person name="Klenk H.-P."/>
        </authorList>
    </citation>
    <scope>NUCLEOTIDE SEQUENCE [LARGE SCALE GENOMIC DNA]</scope>
    <source>
        <strain evidence="6 7">DSM 16932</strain>
    </source>
</reference>
<feature type="domain" description="Transketolase-like pyrimidine-binding" evidence="5">
    <location>
        <begin position="38"/>
        <end position="213"/>
    </location>
</feature>
<dbReference type="Pfam" id="PF02779">
    <property type="entry name" value="Transket_pyr"/>
    <property type="match status" value="1"/>
</dbReference>
<keyword evidence="6" id="KW-0670">Pyruvate</keyword>
<dbReference type="FunFam" id="3.40.50.970:FF:000001">
    <property type="entry name" value="Pyruvate dehydrogenase E1 beta subunit"/>
    <property type="match status" value="1"/>
</dbReference>
<dbReference type="InterPro" id="IPR005475">
    <property type="entry name" value="Transketolase-like_Pyr-bd"/>
</dbReference>
<keyword evidence="7" id="KW-1185">Reference proteome</keyword>
<evidence type="ECO:0000313" key="6">
    <source>
        <dbReference type="EMBL" id="RZS62451.1"/>
    </source>
</evidence>
<dbReference type="InterPro" id="IPR029061">
    <property type="entry name" value="THDP-binding"/>
</dbReference>
<dbReference type="FunFam" id="3.40.50.920:FF:000001">
    <property type="entry name" value="Pyruvate dehydrogenase E1 beta subunit"/>
    <property type="match status" value="1"/>
</dbReference>
<dbReference type="InterPro" id="IPR033248">
    <property type="entry name" value="Transketolase_C"/>
</dbReference>
<dbReference type="Pfam" id="PF02780">
    <property type="entry name" value="Transketolase_C"/>
    <property type="match status" value="1"/>
</dbReference>
<feature type="region of interest" description="Disordered" evidence="4">
    <location>
        <begin position="1"/>
        <end position="31"/>
    </location>
</feature>
<keyword evidence="3" id="KW-0786">Thiamine pyrophosphate</keyword>